<protein>
    <submittedName>
        <fullName evidence="2">Uncharacterized protein</fullName>
    </submittedName>
</protein>
<feature type="transmembrane region" description="Helical" evidence="1">
    <location>
        <begin position="12"/>
        <end position="33"/>
    </location>
</feature>
<sequence>MVFIRFQYHLQRHFVVLVVARLVVDITIMQVPIATRRFVFIPMDLQDLSVGLL</sequence>
<reference evidence="2" key="1">
    <citation type="journal article" date="2021" name="Proc. Natl. Acad. Sci. U.S.A.">
        <title>A Catalog of Tens of Thousands of Viruses from Human Metagenomes Reveals Hidden Associations with Chronic Diseases.</title>
        <authorList>
            <person name="Tisza M.J."/>
            <person name="Buck C.B."/>
        </authorList>
    </citation>
    <scope>NUCLEOTIDE SEQUENCE</scope>
    <source>
        <strain evidence="2">CtQf419</strain>
    </source>
</reference>
<keyword evidence="1" id="KW-0812">Transmembrane</keyword>
<keyword evidence="1" id="KW-0472">Membrane</keyword>
<evidence type="ECO:0000313" key="2">
    <source>
        <dbReference type="EMBL" id="DAF95063.1"/>
    </source>
</evidence>
<name>A0A8S5UKQ7_9CAUD</name>
<proteinExistence type="predicted"/>
<dbReference type="EMBL" id="BK016102">
    <property type="protein sequence ID" value="DAF95063.1"/>
    <property type="molecule type" value="Genomic_DNA"/>
</dbReference>
<organism evidence="2">
    <name type="scientific">Myoviridae sp. ctQf419</name>
    <dbReference type="NCBI Taxonomy" id="2825102"/>
    <lineage>
        <taxon>Viruses</taxon>
        <taxon>Duplodnaviria</taxon>
        <taxon>Heunggongvirae</taxon>
        <taxon>Uroviricota</taxon>
        <taxon>Caudoviricetes</taxon>
    </lineage>
</organism>
<keyword evidence="1" id="KW-1133">Transmembrane helix</keyword>
<accession>A0A8S5UKQ7</accession>
<evidence type="ECO:0000256" key="1">
    <source>
        <dbReference type="SAM" id="Phobius"/>
    </source>
</evidence>